<comment type="caution">
    <text evidence="1">The sequence shown here is derived from an EMBL/GenBank/DDBJ whole genome shotgun (WGS) entry which is preliminary data.</text>
</comment>
<protein>
    <submittedName>
        <fullName evidence="1">Uncharacterized protein</fullName>
    </submittedName>
</protein>
<sequence length="340" mass="37881">MSCSLLLLRRGTPLAATRACATVAPYDYSPRSYAAQDPWRASRARFLVHTRSFAWLSSPRPLVRPMGTTASPRNASAGLERRVQRMYSVGRNPWRPRGQDWKSMLKTGGLVVLGTGALLVSTSLAFGLVLAGAAGFGVYTLYQRFVGPYRSRFRTSRDPFSQLSSNIDTLNDMFSRSRRRRESSAQDDDLNSLVQGLPWVARGLVKTMFSFVGQAMQSSMERAGEVRRRANEYLQANQRVREQVGTDVSVGAPEEWIESTVNGVGRIDAVFPVQGAYNSARVTMKVSVAHGGELEFTELKYRNRHTGDTIDLLRDSSLGGRTKTIIDAEYVDVEKDKSHW</sequence>
<accession>A0ACC0W4M9</accession>
<gene>
    <name evidence="1" type="ORF">PsorP6_005514</name>
</gene>
<reference evidence="1 2" key="1">
    <citation type="journal article" date="2022" name="bioRxiv">
        <title>The genome of the oomycete Peronosclerospora sorghi, a cosmopolitan pathogen of maize and sorghum, is inflated with dispersed pseudogenes.</title>
        <authorList>
            <person name="Fletcher K."/>
            <person name="Martin F."/>
            <person name="Isakeit T."/>
            <person name="Cavanaugh K."/>
            <person name="Magill C."/>
            <person name="Michelmore R."/>
        </authorList>
    </citation>
    <scope>NUCLEOTIDE SEQUENCE [LARGE SCALE GENOMIC DNA]</scope>
    <source>
        <strain evidence="1">P6</strain>
    </source>
</reference>
<organism evidence="1 2">
    <name type="scientific">Peronosclerospora sorghi</name>
    <dbReference type="NCBI Taxonomy" id="230839"/>
    <lineage>
        <taxon>Eukaryota</taxon>
        <taxon>Sar</taxon>
        <taxon>Stramenopiles</taxon>
        <taxon>Oomycota</taxon>
        <taxon>Peronosporomycetes</taxon>
        <taxon>Peronosporales</taxon>
        <taxon>Peronosporaceae</taxon>
        <taxon>Peronosclerospora</taxon>
    </lineage>
</organism>
<evidence type="ECO:0000313" key="1">
    <source>
        <dbReference type="EMBL" id="KAI9913054.1"/>
    </source>
</evidence>
<dbReference type="EMBL" id="CM047583">
    <property type="protein sequence ID" value="KAI9913054.1"/>
    <property type="molecule type" value="Genomic_DNA"/>
</dbReference>
<evidence type="ECO:0000313" key="2">
    <source>
        <dbReference type="Proteomes" id="UP001163321"/>
    </source>
</evidence>
<proteinExistence type="predicted"/>
<keyword evidence="2" id="KW-1185">Reference proteome</keyword>
<dbReference type="Proteomes" id="UP001163321">
    <property type="component" value="Chromosome 4"/>
</dbReference>
<name>A0ACC0W4M9_9STRA</name>